<dbReference type="Proteomes" id="UP000219922">
    <property type="component" value="Unassembled WGS sequence"/>
</dbReference>
<organism evidence="1 2">
    <name type="scientific">Bacillus cereus</name>
    <dbReference type="NCBI Taxonomy" id="1396"/>
    <lineage>
        <taxon>Bacteria</taxon>
        <taxon>Bacillati</taxon>
        <taxon>Bacillota</taxon>
        <taxon>Bacilli</taxon>
        <taxon>Bacillales</taxon>
        <taxon>Bacillaceae</taxon>
        <taxon>Bacillus</taxon>
        <taxon>Bacillus cereus group</taxon>
    </lineage>
</organism>
<protein>
    <recommendedName>
        <fullName evidence="3">Ankyrin repeat protein</fullName>
    </recommendedName>
</protein>
<accession>A0A9X6XV35</accession>
<feature type="non-terminal residue" evidence="1">
    <location>
        <position position="215"/>
    </location>
</feature>
<dbReference type="AlphaFoldDB" id="A0A9X6XV35"/>
<evidence type="ECO:0000313" key="1">
    <source>
        <dbReference type="EMBL" id="PDZ93891.1"/>
    </source>
</evidence>
<dbReference type="EMBL" id="NVMX01000337">
    <property type="protein sequence ID" value="PDZ93891.1"/>
    <property type="molecule type" value="Genomic_DNA"/>
</dbReference>
<proteinExistence type="predicted"/>
<evidence type="ECO:0008006" key="3">
    <source>
        <dbReference type="Google" id="ProtNLM"/>
    </source>
</evidence>
<name>A0A9X6XV35_BACCE</name>
<evidence type="ECO:0000313" key="2">
    <source>
        <dbReference type="Proteomes" id="UP000219922"/>
    </source>
</evidence>
<reference evidence="1 2" key="1">
    <citation type="submission" date="2017-09" db="EMBL/GenBank/DDBJ databases">
        <title>Large-scale bioinformatics analysis of Bacillus genomes uncovers conserved roles of natural products in bacterial physiology.</title>
        <authorList>
            <consortium name="Agbiome Team Llc"/>
            <person name="Bleich R.M."/>
            <person name="Grubbs K.J."/>
            <person name="Santa Maria K.C."/>
            <person name="Allen S.E."/>
            <person name="Farag S."/>
            <person name="Shank E.A."/>
            <person name="Bowers A."/>
        </authorList>
    </citation>
    <scope>NUCLEOTIDE SEQUENCE [LARGE SCALE GENOMIC DNA]</scope>
    <source>
        <strain evidence="1 2">AFS092789</strain>
    </source>
</reference>
<comment type="caution">
    <text evidence="1">The sequence shown here is derived from an EMBL/GenBank/DDBJ whole genome shotgun (WGS) entry which is preliminary data.</text>
</comment>
<gene>
    <name evidence="1" type="ORF">CON36_36785</name>
</gene>
<sequence>MGAPKHYTTPIYQAVKINAYGTAGNILEQYDAENKKVVFQEYYGIISEGRNNELIWKCIEKFHVLQYDKTITYYKFLRDIEEYKNYSRRINFMFKSSIRNDAPHLFKSHMLSYAHDNKLGKKTDIIIELLKQGADPNEKIEQFKFKGRTFLEKVIQKEDKEMFDIIWEHGQESVFFGNNDDYDVIILLAEKGLLEEWLEDKVPQMTPEQQERYQE</sequence>